<dbReference type="SUPFAM" id="SSF55874">
    <property type="entry name" value="ATPase domain of HSP90 chaperone/DNA topoisomerase II/histidine kinase"/>
    <property type="match status" value="1"/>
</dbReference>
<dbReference type="EMBL" id="MLJW01000185">
    <property type="protein sequence ID" value="OIQ94509.1"/>
    <property type="molecule type" value="Genomic_DNA"/>
</dbReference>
<feature type="transmembrane region" description="Helical" evidence="11">
    <location>
        <begin position="159"/>
        <end position="182"/>
    </location>
</feature>
<dbReference type="PROSITE" id="PS50885">
    <property type="entry name" value="HAMP"/>
    <property type="match status" value="1"/>
</dbReference>
<gene>
    <name evidence="14" type="primary">cusS_11</name>
    <name evidence="14" type="ORF">GALL_235590</name>
</gene>
<dbReference type="PANTHER" id="PTHR45436">
    <property type="entry name" value="SENSOR HISTIDINE KINASE YKOH"/>
    <property type="match status" value="1"/>
</dbReference>
<dbReference type="Gene3D" id="3.30.565.10">
    <property type="entry name" value="Histidine kinase-like ATPase, C-terminal domain"/>
    <property type="match status" value="1"/>
</dbReference>
<keyword evidence="4" id="KW-0597">Phosphoprotein</keyword>
<dbReference type="CDD" id="cd06225">
    <property type="entry name" value="HAMP"/>
    <property type="match status" value="1"/>
</dbReference>
<evidence type="ECO:0000256" key="10">
    <source>
        <dbReference type="ARBA" id="ARBA00023136"/>
    </source>
</evidence>
<dbReference type="GO" id="GO:0000155">
    <property type="term" value="F:phosphorelay sensor kinase activity"/>
    <property type="evidence" value="ECO:0007669"/>
    <property type="project" value="InterPro"/>
</dbReference>
<evidence type="ECO:0000256" key="7">
    <source>
        <dbReference type="ARBA" id="ARBA00022777"/>
    </source>
</evidence>
<dbReference type="SMART" id="SM00304">
    <property type="entry name" value="HAMP"/>
    <property type="match status" value="1"/>
</dbReference>
<dbReference type="AlphaFoldDB" id="A0A1J5S2D6"/>
<evidence type="ECO:0000256" key="11">
    <source>
        <dbReference type="SAM" id="Phobius"/>
    </source>
</evidence>
<evidence type="ECO:0000256" key="9">
    <source>
        <dbReference type="ARBA" id="ARBA00023012"/>
    </source>
</evidence>
<evidence type="ECO:0000313" key="14">
    <source>
        <dbReference type="EMBL" id="OIQ94509.1"/>
    </source>
</evidence>
<comment type="catalytic activity">
    <reaction evidence="1">
        <text>ATP + protein L-histidine = ADP + protein N-phospho-L-histidine.</text>
        <dbReference type="EC" id="2.7.13.3"/>
    </reaction>
</comment>
<proteinExistence type="predicted"/>
<evidence type="ECO:0000256" key="1">
    <source>
        <dbReference type="ARBA" id="ARBA00000085"/>
    </source>
</evidence>
<sequence>MLRKAASRLLTTPRFRQFALAGLLFSLMSLLVFGLIYLATNRFLEHQLDRALEAELASLLAEGSGRLARTIEQRQAGLGTREFYYLYQDRQGRRLAGSLPAEPDREGWSMLAPPGLSHPDGDEQSLRALARRLPDGRLLMVARDTDDIDDISDFMEQSFGAGFTLTLLVALACGAYLSLGFLRRLDGMTLAISHIMAGDLAQRIPLGAGRDEFRELSLHLNAMLERIQDLMAGMEQVTTGIAHDLRTPLTRLRNRLECALGGAEGGAAAPPAPLVAALEEVDGLLEIFNALLRIAQIESGARRSHFSAVDLSALLLMLHEIYGPVAEDGGRRLRVEAPPGIALPGDKPLLVQMLVNLIENALRHTPPGTEVWVSLDRAADGTVRLGVRDNGPGVPSAERGKVLRRFYRMDASRRTPGTGLGLSLVQAVVGLHHGCLRLEDNQPGLAVWIELPPAAAASA</sequence>
<dbReference type="PROSITE" id="PS50109">
    <property type="entry name" value="HIS_KIN"/>
    <property type="match status" value="1"/>
</dbReference>
<dbReference type="SMART" id="SM00388">
    <property type="entry name" value="HisKA"/>
    <property type="match status" value="1"/>
</dbReference>
<evidence type="ECO:0000256" key="3">
    <source>
        <dbReference type="ARBA" id="ARBA00012438"/>
    </source>
</evidence>
<dbReference type="SMART" id="SM00387">
    <property type="entry name" value="HATPase_c"/>
    <property type="match status" value="1"/>
</dbReference>
<keyword evidence="5 14" id="KW-0808">Transferase</keyword>
<feature type="transmembrane region" description="Helical" evidence="11">
    <location>
        <begin position="20"/>
        <end position="40"/>
    </location>
</feature>
<reference evidence="14" key="1">
    <citation type="submission" date="2016-10" db="EMBL/GenBank/DDBJ databases">
        <title>Sequence of Gallionella enrichment culture.</title>
        <authorList>
            <person name="Poehlein A."/>
            <person name="Muehling M."/>
            <person name="Daniel R."/>
        </authorList>
    </citation>
    <scope>NUCLEOTIDE SEQUENCE</scope>
</reference>
<evidence type="ECO:0000256" key="8">
    <source>
        <dbReference type="ARBA" id="ARBA00022989"/>
    </source>
</evidence>
<dbReference type="InterPro" id="IPR036097">
    <property type="entry name" value="HisK_dim/P_sf"/>
</dbReference>
<organism evidence="14">
    <name type="scientific">mine drainage metagenome</name>
    <dbReference type="NCBI Taxonomy" id="410659"/>
    <lineage>
        <taxon>unclassified sequences</taxon>
        <taxon>metagenomes</taxon>
        <taxon>ecological metagenomes</taxon>
    </lineage>
</organism>
<dbReference type="InterPro" id="IPR050428">
    <property type="entry name" value="TCS_sensor_his_kinase"/>
</dbReference>
<evidence type="ECO:0000256" key="2">
    <source>
        <dbReference type="ARBA" id="ARBA00004370"/>
    </source>
</evidence>
<name>A0A1J5S2D6_9ZZZZ</name>
<comment type="subcellular location">
    <subcellularLocation>
        <location evidence="2">Membrane</location>
    </subcellularLocation>
</comment>
<keyword evidence="7 14" id="KW-0418">Kinase</keyword>
<evidence type="ECO:0000259" key="13">
    <source>
        <dbReference type="PROSITE" id="PS50885"/>
    </source>
</evidence>
<keyword evidence="6 11" id="KW-0812">Transmembrane</keyword>
<dbReference type="InterPro" id="IPR004358">
    <property type="entry name" value="Sig_transdc_His_kin-like_C"/>
</dbReference>
<dbReference type="Pfam" id="PF00512">
    <property type="entry name" value="HisKA"/>
    <property type="match status" value="1"/>
</dbReference>
<dbReference type="SUPFAM" id="SSF47384">
    <property type="entry name" value="Homodimeric domain of signal transducing histidine kinase"/>
    <property type="match status" value="1"/>
</dbReference>
<comment type="caution">
    <text evidence="14">The sequence shown here is derived from an EMBL/GenBank/DDBJ whole genome shotgun (WGS) entry which is preliminary data.</text>
</comment>
<keyword evidence="9" id="KW-0902">Two-component regulatory system</keyword>
<keyword evidence="10 11" id="KW-0472">Membrane</keyword>
<dbReference type="EC" id="2.7.13.3" evidence="3"/>
<dbReference type="InterPro" id="IPR003594">
    <property type="entry name" value="HATPase_dom"/>
</dbReference>
<dbReference type="Pfam" id="PF02518">
    <property type="entry name" value="HATPase_c"/>
    <property type="match status" value="1"/>
</dbReference>
<dbReference type="PANTHER" id="PTHR45436:SF8">
    <property type="entry name" value="HISTIDINE KINASE"/>
    <property type="match status" value="1"/>
</dbReference>
<dbReference type="SUPFAM" id="SSF158472">
    <property type="entry name" value="HAMP domain-like"/>
    <property type="match status" value="1"/>
</dbReference>
<feature type="domain" description="Histidine kinase" evidence="12">
    <location>
        <begin position="240"/>
        <end position="455"/>
    </location>
</feature>
<dbReference type="InterPro" id="IPR005467">
    <property type="entry name" value="His_kinase_dom"/>
</dbReference>
<evidence type="ECO:0000259" key="12">
    <source>
        <dbReference type="PROSITE" id="PS50109"/>
    </source>
</evidence>
<evidence type="ECO:0000256" key="4">
    <source>
        <dbReference type="ARBA" id="ARBA00022553"/>
    </source>
</evidence>
<dbReference type="Gene3D" id="1.10.287.130">
    <property type="match status" value="1"/>
</dbReference>
<dbReference type="Pfam" id="PF00672">
    <property type="entry name" value="HAMP"/>
    <property type="match status" value="1"/>
</dbReference>
<dbReference type="PRINTS" id="PR00344">
    <property type="entry name" value="BCTRLSENSOR"/>
</dbReference>
<accession>A0A1J5S2D6</accession>
<dbReference type="GO" id="GO:0005886">
    <property type="term" value="C:plasma membrane"/>
    <property type="evidence" value="ECO:0007669"/>
    <property type="project" value="TreeGrafter"/>
</dbReference>
<evidence type="ECO:0000256" key="5">
    <source>
        <dbReference type="ARBA" id="ARBA00022679"/>
    </source>
</evidence>
<feature type="domain" description="HAMP" evidence="13">
    <location>
        <begin position="179"/>
        <end position="232"/>
    </location>
</feature>
<keyword evidence="8 11" id="KW-1133">Transmembrane helix</keyword>
<dbReference type="InterPro" id="IPR003661">
    <property type="entry name" value="HisK_dim/P_dom"/>
</dbReference>
<evidence type="ECO:0000256" key="6">
    <source>
        <dbReference type="ARBA" id="ARBA00022692"/>
    </source>
</evidence>
<dbReference type="InterPro" id="IPR003660">
    <property type="entry name" value="HAMP_dom"/>
</dbReference>
<protein>
    <recommendedName>
        <fullName evidence="3">histidine kinase</fullName>
        <ecNumber evidence="3">2.7.13.3</ecNumber>
    </recommendedName>
</protein>
<dbReference type="InterPro" id="IPR036890">
    <property type="entry name" value="HATPase_C_sf"/>
</dbReference>
<dbReference type="Gene3D" id="6.10.340.10">
    <property type="match status" value="1"/>
</dbReference>